<dbReference type="SMART" id="SM00411">
    <property type="entry name" value="BHL"/>
    <property type="match status" value="1"/>
</dbReference>
<dbReference type="PANTHER" id="PTHR33175:SF3">
    <property type="entry name" value="DNA-BINDING PROTEIN HU-BETA"/>
    <property type="match status" value="1"/>
</dbReference>
<dbReference type="PANTHER" id="PTHR33175">
    <property type="entry name" value="DNA-BINDING PROTEIN HU"/>
    <property type="match status" value="1"/>
</dbReference>
<dbReference type="GO" id="GO:0005829">
    <property type="term" value="C:cytosol"/>
    <property type="evidence" value="ECO:0007669"/>
    <property type="project" value="UniProtKB-ARBA"/>
</dbReference>
<dbReference type="InterPro" id="IPR020816">
    <property type="entry name" value="Histone-like_DNA-bd_CS"/>
</dbReference>
<dbReference type="GO" id="GO:0030261">
    <property type="term" value="P:chromosome condensation"/>
    <property type="evidence" value="ECO:0007669"/>
    <property type="project" value="UniProtKB-KW"/>
</dbReference>
<dbReference type="Gene3D" id="4.10.520.10">
    <property type="entry name" value="IHF-like DNA-binding proteins"/>
    <property type="match status" value="1"/>
</dbReference>
<evidence type="ECO:0000256" key="2">
    <source>
        <dbReference type="ARBA" id="ARBA00010529"/>
    </source>
</evidence>
<keyword evidence="4 6" id="KW-0238">DNA-binding</keyword>
<organism evidence="6 7">
    <name type="scientific">Nitrosospira briensis</name>
    <dbReference type="NCBI Taxonomy" id="35799"/>
    <lineage>
        <taxon>Bacteria</taxon>
        <taxon>Pseudomonadati</taxon>
        <taxon>Pseudomonadota</taxon>
        <taxon>Betaproteobacteria</taxon>
        <taxon>Nitrosomonadales</taxon>
        <taxon>Nitrosomonadaceae</taxon>
        <taxon>Nitrosospira</taxon>
    </lineage>
</organism>
<evidence type="ECO:0000313" key="7">
    <source>
        <dbReference type="Proteomes" id="UP000183107"/>
    </source>
</evidence>
<dbReference type="SUPFAM" id="SSF47729">
    <property type="entry name" value="IHF-like DNA-binding proteins"/>
    <property type="match status" value="1"/>
</dbReference>
<reference evidence="7" key="1">
    <citation type="submission" date="2016-10" db="EMBL/GenBank/DDBJ databases">
        <authorList>
            <person name="Varghese N."/>
        </authorList>
    </citation>
    <scope>NUCLEOTIDE SEQUENCE [LARGE SCALE GENOMIC DNA]</scope>
    <source>
        <strain evidence="7">Nsp8</strain>
    </source>
</reference>
<dbReference type="Proteomes" id="UP000183107">
    <property type="component" value="Unassembled WGS sequence"/>
</dbReference>
<dbReference type="GO" id="GO:0003677">
    <property type="term" value="F:DNA binding"/>
    <property type="evidence" value="ECO:0007669"/>
    <property type="project" value="UniProtKB-KW"/>
</dbReference>
<dbReference type="GO" id="GO:0006351">
    <property type="term" value="P:DNA-templated transcription"/>
    <property type="evidence" value="ECO:0007669"/>
    <property type="project" value="UniProtKB-ARBA"/>
</dbReference>
<dbReference type="InterPro" id="IPR000119">
    <property type="entry name" value="Hist_DNA-bd"/>
</dbReference>
<evidence type="ECO:0000313" key="6">
    <source>
        <dbReference type="EMBL" id="SFN74181.1"/>
    </source>
</evidence>
<dbReference type="AlphaFoldDB" id="A0A1I5BI68"/>
<evidence type="ECO:0000256" key="5">
    <source>
        <dbReference type="RuleBase" id="RU003939"/>
    </source>
</evidence>
<proteinExistence type="inferred from homology"/>
<name>A0A1I5BI68_9PROT</name>
<dbReference type="GO" id="GO:0006270">
    <property type="term" value="P:DNA replication initiation"/>
    <property type="evidence" value="ECO:0007669"/>
    <property type="project" value="UniProtKB-ARBA"/>
</dbReference>
<dbReference type="PROSITE" id="PS00045">
    <property type="entry name" value="HISTONE_LIKE"/>
    <property type="match status" value="1"/>
</dbReference>
<protein>
    <submittedName>
        <fullName evidence="6">DNA-binding protein HU-beta</fullName>
    </submittedName>
</protein>
<dbReference type="OrthoDB" id="9799835at2"/>
<evidence type="ECO:0000256" key="1">
    <source>
        <dbReference type="ARBA" id="ARBA00003819"/>
    </source>
</evidence>
<dbReference type="PRINTS" id="PR01727">
    <property type="entry name" value="DNABINDINGHU"/>
</dbReference>
<comment type="similarity">
    <text evidence="2 5">Belongs to the bacterial histone-like protein family.</text>
</comment>
<gene>
    <name evidence="6" type="ORF">SAMN05216386_1675</name>
</gene>
<dbReference type="RefSeq" id="WP_074796605.1">
    <property type="nucleotide sequence ID" value="NZ_FOVJ01000003.1"/>
</dbReference>
<keyword evidence="7" id="KW-1185">Reference proteome</keyword>
<dbReference type="Pfam" id="PF00216">
    <property type="entry name" value="Bac_DNA_binding"/>
    <property type="match status" value="1"/>
</dbReference>
<sequence length="92" mass="9555">MNKKELIDAMAAKTGSSKSDAERAVGALLEVISDTLKKGDSLSLPGFGTFEVRERPARAGRNPRTGEELQIAASKIPAFKAGAALKAAANGK</sequence>
<dbReference type="GO" id="GO:1990178">
    <property type="term" value="C:HU-DNA complex"/>
    <property type="evidence" value="ECO:0007669"/>
    <property type="project" value="UniProtKB-ARBA"/>
</dbReference>
<dbReference type="GO" id="GO:0030527">
    <property type="term" value="F:structural constituent of chromatin"/>
    <property type="evidence" value="ECO:0007669"/>
    <property type="project" value="InterPro"/>
</dbReference>
<dbReference type="FunFam" id="4.10.520.10:FF:000001">
    <property type="entry name" value="DNA-binding protein HU"/>
    <property type="match status" value="1"/>
</dbReference>
<evidence type="ECO:0000256" key="4">
    <source>
        <dbReference type="ARBA" id="ARBA00023125"/>
    </source>
</evidence>
<dbReference type="InterPro" id="IPR010992">
    <property type="entry name" value="IHF-like_DNA-bd_dom_sf"/>
</dbReference>
<dbReference type="EMBL" id="FOVJ01000003">
    <property type="protein sequence ID" value="SFN74181.1"/>
    <property type="molecule type" value="Genomic_DNA"/>
</dbReference>
<dbReference type="GO" id="GO:1990103">
    <property type="term" value="C:DnaA-HU complex"/>
    <property type="evidence" value="ECO:0007669"/>
    <property type="project" value="UniProtKB-ARBA"/>
</dbReference>
<comment type="function">
    <text evidence="1">Histone-like DNA-binding protein which is capable of wrapping DNA to stabilize it, and thus to prevent its denaturation under extreme environmental conditions.</text>
</comment>
<dbReference type="GO" id="GO:0042802">
    <property type="term" value="F:identical protein binding"/>
    <property type="evidence" value="ECO:0007669"/>
    <property type="project" value="UniProtKB-ARBA"/>
</dbReference>
<evidence type="ECO:0000256" key="3">
    <source>
        <dbReference type="ARBA" id="ARBA00023067"/>
    </source>
</evidence>
<dbReference type="CDD" id="cd13831">
    <property type="entry name" value="HU"/>
    <property type="match status" value="1"/>
</dbReference>
<keyword evidence="3" id="KW-0226">DNA condensation</keyword>
<accession>A0A1I5BI68</accession>